<feature type="compositionally biased region" description="Acidic residues" evidence="3">
    <location>
        <begin position="145"/>
        <end position="181"/>
    </location>
</feature>
<dbReference type="PROSITE" id="PS00598">
    <property type="entry name" value="CHROMO_1"/>
    <property type="match status" value="1"/>
</dbReference>
<name>A0A5E4M6Z5_9HEMI</name>
<reference evidence="5 6" key="1">
    <citation type="submission" date="2019-08" db="EMBL/GenBank/DDBJ databases">
        <authorList>
            <person name="Alioto T."/>
            <person name="Alioto T."/>
            <person name="Gomez Garrido J."/>
        </authorList>
    </citation>
    <scope>NUCLEOTIDE SEQUENCE [LARGE SCALE GENOMIC DNA]</scope>
</reference>
<dbReference type="SUPFAM" id="SSF54160">
    <property type="entry name" value="Chromo domain-like"/>
    <property type="match status" value="2"/>
</dbReference>
<dbReference type="SMART" id="SM00300">
    <property type="entry name" value="ChSh"/>
    <property type="match status" value="1"/>
</dbReference>
<keyword evidence="2" id="KW-0539">Nucleus</keyword>
<feature type="domain" description="Chromo" evidence="4">
    <location>
        <begin position="206"/>
        <end position="264"/>
    </location>
</feature>
<evidence type="ECO:0000313" key="6">
    <source>
        <dbReference type="Proteomes" id="UP000325440"/>
    </source>
</evidence>
<sequence length="265" mass="30533">MSSKSKVKEIAVESGGSKEQEVYHVETILDKRVINNKVEYFLKWKGYDDKDNTWEPEEHLDCEFLIQQFEEKAKQKQKGILNEQLEHGRKRTLSNSTNISCSSKLSASDAGTSKETTKLSLPQSKRIKDDKGEKTVEKTKVKNDDYDDDTDDDDDDDDEDDDDSDDDYDNEEESEEETEELEDRRLVQLPNNAVSSIEVDSHSRHRQAERIIGASDSTGELMFILKWKGRNEADLVTAREANLLCPQVVIQFYEERLKWNGDPDD</sequence>
<comment type="subcellular location">
    <subcellularLocation>
        <location evidence="1">Nucleus</location>
    </subcellularLocation>
</comment>
<dbReference type="InterPro" id="IPR008251">
    <property type="entry name" value="Chromo_shadow_dom"/>
</dbReference>
<dbReference type="PROSITE" id="PS50013">
    <property type="entry name" value="CHROMO_2"/>
    <property type="match status" value="2"/>
</dbReference>
<dbReference type="GO" id="GO:0005634">
    <property type="term" value="C:nucleus"/>
    <property type="evidence" value="ECO:0007669"/>
    <property type="project" value="UniProtKB-SubCell"/>
</dbReference>
<proteinExistence type="predicted"/>
<dbReference type="OrthoDB" id="273092at2759"/>
<evidence type="ECO:0000256" key="2">
    <source>
        <dbReference type="ARBA" id="ARBA00023242"/>
    </source>
</evidence>
<keyword evidence="6" id="KW-1185">Reference proteome</keyword>
<dbReference type="Pfam" id="PF00385">
    <property type="entry name" value="Chromo"/>
    <property type="match status" value="1"/>
</dbReference>
<organism evidence="5 6">
    <name type="scientific">Cinara cedri</name>
    <dbReference type="NCBI Taxonomy" id="506608"/>
    <lineage>
        <taxon>Eukaryota</taxon>
        <taxon>Metazoa</taxon>
        <taxon>Ecdysozoa</taxon>
        <taxon>Arthropoda</taxon>
        <taxon>Hexapoda</taxon>
        <taxon>Insecta</taxon>
        <taxon>Pterygota</taxon>
        <taxon>Neoptera</taxon>
        <taxon>Paraneoptera</taxon>
        <taxon>Hemiptera</taxon>
        <taxon>Sternorrhyncha</taxon>
        <taxon>Aphidomorpha</taxon>
        <taxon>Aphidoidea</taxon>
        <taxon>Aphididae</taxon>
        <taxon>Lachninae</taxon>
        <taxon>Cinara</taxon>
    </lineage>
</organism>
<dbReference type="InterPro" id="IPR051219">
    <property type="entry name" value="Heterochromatin_chromo-domain"/>
</dbReference>
<dbReference type="PANTHER" id="PTHR22812">
    <property type="entry name" value="CHROMOBOX PROTEIN"/>
    <property type="match status" value="1"/>
</dbReference>
<dbReference type="InterPro" id="IPR000953">
    <property type="entry name" value="Chromo/chromo_shadow_dom"/>
</dbReference>
<dbReference type="Proteomes" id="UP000325440">
    <property type="component" value="Unassembled WGS sequence"/>
</dbReference>
<dbReference type="PRINTS" id="PR00504">
    <property type="entry name" value="CHROMODOMAIN"/>
</dbReference>
<dbReference type="SMART" id="SM00298">
    <property type="entry name" value="CHROMO"/>
    <property type="match status" value="2"/>
</dbReference>
<dbReference type="InterPro" id="IPR023780">
    <property type="entry name" value="Chromo_domain"/>
</dbReference>
<feature type="domain" description="Chromo" evidence="4">
    <location>
        <begin position="23"/>
        <end position="81"/>
    </location>
</feature>
<evidence type="ECO:0000256" key="3">
    <source>
        <dbReference type="SAM" id="MobiDB-lite"/>
    </source>
</evidence>
<dbReference type="InterPro" id="IPR023779">
    <property type="entry name" value="Chromodomain_CS"/>
</dbReference>
<evidence type="ECO:0000256" key="1">
    <source>
        <dbReference type="ARBA" id="ARBA00004123"/>
    </source>
</evidence>
<protein>
    <submittedName>
        <fullName evidence="5">Chromo shadow domain,Chromo domain subgroup,Chromo/chromo shadow domain,Chromo domain</fullName>
    </submittedName>
</protein>
<dbReference type="CDD" id="cd00034">
    <property type="entry name" value="CSD"/>
    <property type="match status" value="1"/>
</dbReference>
<dbReference type="InterPro" id="IPR016197">
    <property type="entry name" value="Chromo-like_dom_sf"/>
</dbReference>
<evidence type="ECO:0000259" key="4">
    <source>
        <dbReference type="PROSITE" id="PS50013"/>
    </source>
</evidence>
<feature type="region of interest" description="Disordered" evidence="3">
    <location>
        <begin position="75"/>
        <end position="190"/>
    </location>
</feature>
<evidence type="ECO:0000313" key="5">
    <source>
        <dbReference type="EMBL" id="VVC27975.1"/>
    </source>
</evidence>
<dbReference type="AlphaFoldDB" id="A0A5E4M6Z5"/>
<feature type="compositionally biased region" description="Polar residues" evidence="3">
    <location>
        <begin position="93"/>
        <end position="123"/>
    </location>
</feature>
<dbReference type="Pfam" id="PF01393">
    <property type="entry name" value="Chromo_shadow"/>
    <property type="match status" value="1"/>
</dbReference>
<dbReference type="EMBL" id="CABPRJ010000477">
    <property type="protein sequence ID" value="VVC27975.1"/>
    <property type="molecule type" value="Genomic_DNA"/>
</dbReference>
<dbReference type="InterPro" id="IPR017984">
    <property type="entry name" value="Chromo_dom_subgr"/>
</dbReference>
<gene>
    <name evidence="5" type="ORF">CINCED_3A013400</name>
</gene>
<dbReference type="GO" id="GO:0000792">
    <property type="term" value="C:heterochromatin"/>
    <property type="evidence" value="ECO:0007669"/>
    <property type="project" value="UniProtKB-ARBA"/>
</dbReference>
<dbReference type="Gene3D" id="2.40.50.40">
    <property type="match status" value="2"/>
</dbReference>
<feature type="compositionally biased region" description="Basic and acidic residues" evidence="3">
    <location>
        <begin position="126"/>
        <end position="144"/>
    </location>
</feature>
<accession>A0A5E4M6Z5</accession>